<dbReference type="RefSeq" id="XP_005993101.1">
    <property type="nucleotide sequence ID" value="XM_005993039.3"/>
</dbReference>
<dbReference type="RefSeq" id="XP_064418428.1">
    <property type="nucleotide sequence ID" value="XM_064562358.1"/>
</dbReference>
<gene>
    <name evidence="7" type="primary">RHBDD1</name>
</gene>
<feature type="transmembrane region" description="Helical" evidence="5">
    <location>
        <begin position="101"/>
        <end position="121"/>
    </location>
</feature>
<reference evidence="7" key="2">
    <citation type="submission" date="2025-05" db="UniProtKB">
        <authorList>
            <consortium name="Ensembl"/>
        </authorList>
    </citation>
    <scope>IDENTIFICATION</scope>
</reference>
<sequence length="318" mass="36119">MQRRQRGVNLGFILLLSQIFQVGINNVPPVTLATLGLNIFLFLNPIAPLGDVCISVQNAYDGKDWKRLFFSPVHHADDWHLYFNMVSMLWKGIKLERRLGSVWFAYIIAIFSLLVGVVYIVVEKILAEIMDDFSYNTQCAVGFSGVLFALKVLSNHYYPGGNSNILGFLVVPNKYACWAELVIIHLLSPGTSFVGHLSGILVGLMYTKGPLKKLMKWCTEFISSDGVYTRQTYYSSSGYARNPGYEAERNYDYYTAQNYNNYTGGLSDDEQLEAAIRASLNERGPNSGRPPPYGFCIPPQHLTEEEIRRRRINRFDRH</sequence>
<dbReference type="InterPro" id="IPR035952">
    <property type="entry name" value="Rhomboid-like_sf"/>
</dbReference>
<keyword evidence="8" id="KW-1185">Reference proteome</keyword>
<evidence type="ECO:0000256" key="4">
    <source>
        <dbReference type="ARBA" id="ARBA00023136"/>
    </source>
</evidence>
<feature type="domain" description="Peptidase S54 rhomboid" evidence="6">
    <location>
        <begin position="64"/>
        <end position="207"/>
    </location>
</feature>
<evidence type="ECO:0000256" key="3">
    <source>
        <dbReference type="ARBA" id="ARBA00022989"/>
    </source>
</evidence>
<evidence type="ECO:0000259" key="6">
    <source>
        <dbReference type="Pfam" id="PF01694"/>
    </source>
</evidence>
<proteinExistence type="predicted"/>
<dbReference type="GeneTree" id="ENSGT00390000010744"/>
<protein>
    <submittedName>
        <fullName evidence="7">Rhomboid domain containing 1</fullName>
    </submittedName>
</protein>
<dbReference type="Proteomes" id="UP000008672">
    <property type="component" value="Unassembled WGS sequence"/>
</dbReference>
<evidence type="ECO:0000256" key="5">
    <source>
        <dbReference type="SAM" id="Phobius"/>
    </source>
</evidence>
<organism evidence="7 8">
    <name type="scientific">Latimeria chalumnae</name>
    <name type="common">Coelacanth</name>
    <dbReference type="NCBI Taxonomy" id="7897"/>
    <lineage>
        <taxon>Eukaryota</taxon>
        <taxon>Metazoa</taxon>
        <taxon>Chordata</taxon>
        <taxon>Craniata</taxon>
        <taxon>Vertebrata</taxon>
        <taxon>Euteleostomi</taxon>
        <taxon>Coelacanthiformes</taxon>
        <taxon>Coelacanthidae</taxon>
        <taxon>Latimeria</taxon>
    </lineage>
</organism>
<accession>H3AZ74</accession>
<dbReference type="EMBL" id="AFYH01044300">
    <property type="status" value="NOT_ANNOTATED_CDS"/>
    <property type="molecule type" value="Genomic_DNA"/>
</dbReference>
<dbReference type="STRING" id="7897.ENSLACP00000014945"/>
<dbReference type="Ensembl" id="ENSLACT00000015050.1">
    <property type="protein sequence ID" value="ENSLACP00000014945.1"/>
    <property type="gene ID" value="ENSLACG00000013155.2"/>
</dbReference>
<dbReference type="PANTHER" id="PTHR43066:SF14">
    <property type="entry name" value="RHOMBOID-RELATED PROTEIN 4"/>
    <property type="match status" value="1"/>
</dbReference>
<dbReference type="FunFam" id="1.20.1540.10:FF:000008">
    <property type="entry name" value="RHOMBOID-like protein 13"/>
    <property type="match status" value="1"/>
</dbReference>
<dbReference type="RefSeq" id="XP_005993100.1">
    <property type="nucleotide sequence ID" value="XM_005993038.3"/>
</dbReference>
<dbReference type="EMBL" id="AFYH01044302">
    <property type="status" value="NOT_ANNOTATED_CDS"/>
    <property type="molecule type" value="Genomic_DNA"/>
</dbReference>
<dbReference type="InterPro" id="IPR022764">
    <property type="entry name" value="Peptidase_S54_rhomboid_dom"/>
</dbReference>
<dbReference type="EMBL" id="AFYH01044307">
    <property type="status" value="NOT_ANNOTATED_CDS"/>
    <property type="molecule type" value="Genomic_DNA"/>
</dbReference>
<keyword evidence="4 5" id="KW-0472">Membrane</keyword>
<dbReference type="EMBL" id="AFYH01044303">
    <property type="status" value="NOT_ANNOTATED_CDS"/>
    <property type="molecule type" value="Genomic_DNA"/>
</dbReference>
<dbReference type="EMBL" id="AFYH01044305">
    <property type="status" value="NOT_ANNOTATED_CDS"/>
    <property type="molecule type" value="Genomic_DNA"/>
</dbReference>
<dbReference type="GO" id="GO:0016020">
    <property type="term" value="C:membrane"/>
    <property type="evidence" value="ECO:0007669"/>
    <property type="project" value="UniProtKB-SubCell"/>
</dbReference>
<dbReference type="HOGENOM" id="CLU_075166_0_0_1"/>
<evidence type="ECO:0000256" key="1">
    <source>
        <dbReference type="ARBA" id="ARBA00004141"/>
    </source>
</evidence>
<dbReference type="EMBL" id="AFYH01044306">
    <property type="status" value="NOT_ANNOTATED_CDS"/>
    <property type="molecule type" value="Genomic_DNA"/>
</dbReference>
<keyword evidence="3 5" id="KW-1133">Transmembrane helix</keyword>
<evidence type="ECO:0000313" key="7">
    <source>
        <dbReference type="Ensembl" id="ENSLACP00000014945.1"/>
    </source>
</evidence>
<dbReference type="EMBL" id="AFYH01044301">
    <property type="status" value="NOT_ANNOTATED_CDS"/>
    <property type="molecule type" value="Genomic_DNA"/>
</dbReference>
<comment type="subcellular location">
    <subcellularLocation>
        <location evidence="1">Membrane</location>
        <topology evidence="1">Multi-pass membrane protein</topology>
    </subcellularLocation>
</comment>
<keyword evidence="2 5" id="KW-0812">Transmembrane</keyword>
<dbReference type="AlphaFoldDB" id="H3AZ74"/>
<dbReference type="CTD" id="84236"/>
<dbReference type="OMA" id="IWFAYII"/>
<dbReference type="OrthoDB" id="10257275at2759"/>
<dbReference type="EMBL" id="AFYH01044299">
    <property type="status" value="NOT_ANNOTATED_CDS"/>
    <property type="molecule type" value="Genomic_DNA"/>
</dbReference>
<dbReference type="Bgee" id="ENSLACG00000013155">
    <property type="expression patterns" value="Expressed in post-anal tail muscle and 5 other cell types or tissues"/>
</dbReference>
<dbReference type="eggNOG" id="KOG2632">
    <property type="taxonomic scope" value="Eukaryota"/>
</dbReference>
<dbReference type="PANTHER" id="PTHR43066">
    <property type="entry name" value="RHOMBOID-RELATED PROTEIN"/>
    <property type="match status" value="1"/>
</dbReference>
<evidence type="ECO:0000256" key="2">
    <source>
        <dbReference type="ARBA" id="ARBA00022692"/>
    </source>
</evidence>
<dbReference type="Ensembl" id="ENSLACT00000025741.1">
    <property type="protein sequence ID" value="ENSLACP00000023528.1"/>
    <property type="gene ID" value="ENSLACG00000013155.2"/>
</dbReference>
<name>H3AZ74_LATCH</name>
<dbReference type="Pfam" id="PF01694">
    <property type="entry name" value="Rhomboid"/>
    <property type="match status" value="1"/>
</dbReference>
<dbReference type="EMBL" id="AFYH01044298">
    <property type="status" value="NOT_ANNOTATED_CDS"/>
    <property type="molecule type" value="Genomic_DNA"/>
</dbReference>
<reference evidence="8" key="1">
    <citation type="submission" date="2011-08" db="EMBL/GenBank/DDBJ databases">
        <title>The draft genome of Latimeria chalumnae.</title>
        <authorList>
            <person name="Di Palma F."/>
            <person name="Alfoldi J."/>
            <person name="Johnson J."/>
            <person name="Berlin A."/>
            <person name="Gnerre S."/>
            <person name="Jaffe D."/>
            <person name="MacCallum I."/>
            <person name="Young S."/>
            <person name="Walker B.J."/>
            <person name="Lander E."/>
            <person name="Lindblad-Toh K."/>
        </authorList>
    </citation>
    <scope>NUCLEOTIDE SEQUENCE [LARGE SCALE GENOMIC DNA]</scope>
    <source>
        <strain evidence="8">Wild caught</strain>
    </source>
</reference>
<feature type="transmembrane region" description="Helical" evidence="5">
    <location>
        <begin position="7"/>
        <end position="24"/>
    </location>
</feature>
<evidence type="ECO:0000313" key="8">
    <source>
        <dbReference type="Proteomes" id="UP000008672"/>
    </source>
</evidence>
<dbReference type="GeneID" id="102345475"/>
<dbReference type="EMBL" id="AFYH01044304">
    <property type="status" value="NOT_ANNOTATED_CDS"/>
    <property type="molecule type" value="Genomic_DNA"/>
</dbReference>
<dbReference type="GO" id="GO:0004252">
    <property type="term" value="F:serine-type endopeptidase activity"/>
    <property type="evidence" value="ECO:0007669"/>
    <property type="project" value="InterPro"/>
</dbReference>
<feature type="transmembrane region" description="Helical" evidence="5">
    <location>
        <begin position="30"/>
        <end position="47"/>
    </location>
</feature>
<dbReference type="KEGG" id="lcm:102345475"/>
<feature type="transmembrane region" description="Helical" evidence="5">
    <location>
        <begin position="190"/>
        <end position="207"/>
    </location>
</feature>
<dbReference type="Gene3D" id="1.20.1540.10">
    <property type="entry name" value="Rhomboid-like"/>
    <property type="match status" value="1"/>
</dbReference>
<dbReference type="SUPFAM" id="SSF144091">
    <property type="entry name" value="Rhomboid-like"/>
    <property type="match status" value="1"/>
</dbReference>